<organism evidence="1 2">
    <name type="scientific">Eretmocerus hayati</name>
    <dbReference type="NCBI Taxonomy" id="131215"/>
    <lineage>
        <taxon>Eukaryota</taxon>
        <taxon>Metazoa</taxon>
        <taxon>Ecdysozoa</taxon>
        <taxon>Arthropoda</taxon>
        <taxon>Hexapoda</taxon>
        <taxon>Insecta</taxon>
        <taxon>Pterygota</taxon>
        <taxon>Neoptera</taxon>
        <taxon>Endopterygota</taxon>
        <taxon>Hymenoptera</taxon>
        <taxon>Apocrita</taxon>
        <taxon>Proctotrupomorpha</taxon>
        <taxon>Chalcidoidea</taxon>
        <taxon>Aphelinidae</taxon>
        <taxon>Aphelininae</taxon>
        <taxon>Eretmocerus</taxon>
    </lineage>
</organism>
<comment type="caution">
    <text evidence="1">The sequence shown here is derived from an EMBL/GenBank/DDBJ whole genome shotgun (WGS) entry which is preliminary data.</text>
</comment>
<sequence length="130" mass="14687">MQLYQMLVIKGYDCFNASTKSKDHIRLLETDAARRARVTRKVNSLGAVSRRENKGSTIVAERIIQRRTRGCCQACSYRYIGRDTNRICDIAVVQYQVNVVVVVSARGSKHTTRAAIPNVYTHDIVVWKGA</sequence>
<protein>
    <submittedName>
        <fullName evidence="1">Uncharacterized protein</fullName>
    </submittedName>
</protein>
<name>A0ACC2PLD7_9HYME</name>
<gene>
    <name evidence="1" type="ORF">QAD02_020040</name>
</gene>
<dbReference type="Proteomes" id="UP001239111">
    <property type="component" value="Chromosome 1"/>
</dbReference>
<proteinExistence type="predicted"/>
<keyword evidence="2" id="KW-1185">Reference proteome</keyword>
<reference evidence="1" key="1">
    <citation type="submission" date="2023-04" db="EMBL/GenBank/DDBJ databases">
        <title>A chromosome-level genome assembly of the parasitoid wasp Eretmocerus hayati.</title>
        <authorList>
            <person name="Zhong Y."/>
            <person name="Liu S."/>
            <person name="Liu Y."/>
        </authorList>
    </citation>
    <scope>NUCLEOTIDE SEQUENCE</scope>
    <source>
        <strain evidence="1">ZJU_SS_LIU_2023</strain>
    </source>
</reference>
<evidence type="ECO:0000313" key="2">
    <source>
        <dbReference type="Proteomes" id="UP001239111"/>
    </source>
</evidence>
<evidence type="ECO:0000313" key="1">
    <source>
        <dbReference type="EMBL" id="KAJ8684248.1"/>
    </source>
</evidence>
<dbReference type="EMBL" id="CM056741">
    <property type="protein sequence ID" value="KAJ8684248.1"/>
    <property type="molecule type" value="Genomic_DNA"/>
</dbReference>
<accession>A0ACC2PLD7</accession>